<keyword evidence="2" id="KW-0012">Acyltransferase</keyword>
<dbReference type="PANTHER" id="PTHR43877:SF2">
    <property type="entry name" value="AMINOALKYLPHOSPHONATE N-ACETYLTRANSFERASE-RELATED"/>
    <property type="match status" value="1"/>
</dbReference>
<dbReference type="InterPro" id="IPR050832">
    <property type="entry name" value="Bact_Acetyltransf"/>
</dbReference>
<dbReference type="GO" id="GO:0016747">
    <property type="term" value="F:acyltransferase activity, transferring groups other than amino-acyl groups"/>
    <property type="evidence" value="ECO:0007669"/>
    <property type="project" value="InterPro"/>
</dbReference>
<sequence length="158" mass="17745">MILHHREVEAKDLPLIAKFPRNARELFFMHPTAVFPLTKEQLTDAIAQRECSTVVLQEKVPVAFANIYDWHQGGSCSIGNVAVSAGYRGRGVGQYLITTMINKAIESFSAREVRVWCHSTNTNALLMYHKLGFLPDSMKTRVDFEGKRVVILGLGLKL</sequence>
<feature type="domain" description="N-acetyltransferase" evidence="3">
    <location>
        <begin position="3"/>
        <end position="157"/>
    </location>
</feature>
<name>A0A0D2GBI1_9BACT</name>
<dbReference type="PANTHER" id="PTHR43877">
    <property type="entry name" value="AMINOALKYLPHOSPHONATE N-ACETYLTRANSFERASE-RELATED-RELATED"/>
    <property type="match status" value="1"/>
</dbReference>
<keyword evidence="1 4" id="KW-0808">Transferase</keyword>
<dbReference type="AlphaFoldDB" id="A0A0D2GBI1"/>
<evidence type="ECO:0000256" key="2">
    <source>
        <dbReference type="ARBA" id="ARBA00023315"/>
    </source>
</evidence>
<evidence type="ECO:0000259" key="3">
    <source>
        <dbReference type="PROSITE" id="PS51186"/>
    </source>
</evidence>
<dbReference type="InterPro" id="IPR000182">
    <property type="entry name" value="GNAT_dom"/>
</dbReference>
<evidence type="ECO:0000313" key="5">
    <source>
        <dbReference type="Proteomes" id="UP000032233"/>
    </source>
</evidence>
<dbReference type="STRING" id="1429043.X474_20985"/>
<dbReference type="OrthoDB" id="7001268at2"/>
<dbReference type="RefSeq" id="WP_044351060.1">
    <property type="nucleotide sequence ID" value="NZ_AZAC01000034.1"/>
</dbReference>
<proteinExistence type="predicted"/>
<accession>A0A0D2GBI1</accession>
<dbReference type="PROSITE" id="PS51186">
    <property type="entry name" value="GNAT"/>
    <property type="match status" value="1"/>
</dbReference>
<dbReference type="Proteomes" id="UP000032233">
    <property type="component" value="Unassembled WGS sequence"/>
</dbReference>
<protein>
    <submittedName>
        <fullName evidence="4">GNAT family acetyltransferase</fullName>
    </submittedName>
</protein>
<dbReference type="Gene3D" id="3.40.630.30">
    <property type="match status" value="1"/>
</dbReference>
<comment type="caution">
    <text evidence="4">The sequence shown here is derived from an EMBL/GenBank/DDBJ whole genome shotgun (WGS) entry which is preliminary data.</text>
</comment>
<evidence type="ECO:0000256" key="1">
    <source>
        <dbReference type="ARBA" id="ARBA00022679"/>
    </source>
</evidence>
<organism evidence="4 5">
    <name type="scientific">Dethiosulfatarculus sandiegensis</name>
    <dbReference type="NCBI Taxonomy" id="1429043"/>
    <lineage>
        <taxon>Bacteria</taxon>
        <taxon>Pseudomonadati</taxon>
        <taxon>Thermodesulfobacteriota</taxon>
        <taxon>Desulfarculia</taxon>
        <taxon>Desulfarculales</taxon>
        <taxon>Desulfarculaceae</taxon>
        <taxon>Dethiosulfatarculus</taxon>
    </lineage>
</organism>
<evidence type="ECO:0000313" key="4">
    <source>
        <dbReference type="EMBL" id="KIX12232.1"/>
    </source>
</evidence>
<reference evidence="4 5" key="1">
    <citation type="submission" date="2013-11" db="EMBL/GenBank/DDBJ databases">
        <title>Metagenomic analysis of a methanogenic consortium involved in long chain n-alkane degradation.</title>
        <authorList>
            <person name="Davidova I.A."/>
            <person name="Callaghan A.V."/>
            <person name="Wawrik B."/>
            <person name="Pruitt S."/>
            <person name="Marks C."/>
            <person name="Duncan K.E."/>
            <person name="Suflita J.M."/>
        </authorList>
    </citation>
    <scope>NUCLEOTIDE SEQUENCE [LARGE SCALE GENOMIC DNA]</scope>
    <source>
        <strain evidence="4 5">SPR</strain>
    </source>
</reference>
<dbReference type="Pfam" id="PF00583">
    <property type="entry name" value="Acetyltransf_1"/>
    <property type="match status" value="1"/>
</dbReference>
<gene>
    <name evidence="4" type="ORF">X474_20985</name>
</gene>
<dbReference type="InterPro" id="IPR016181">
    <property type="entry name" value="Acyl_CoA_acyltransferase"/>
</dbReference>
<keyword evidence="5" id="KW-1185">Reference proteome</keyword>
<dbReference type="CDD" id="cd04301">
    <property type="entry name" value="NAT_SF"/>
    <property type="match status" value="1"/>
</dbReference>
<dbReference type="SUPFAM" id="SSF55729">
    <property type="entry name" value="Acyl-CoA N-acyltransferases (Nat)"/>
    <property type="match status" value="1"/>
</dbReference>
<dbReference type="InParanoid" id="A0A0D2GBI1"/>
<dbReference type="EMBL" id="AZAC01000034">
    <property type="protein sequence ID" value="KIX12232.1"/>
    <property type="molecule type" value="Genomic_DNA"/>
</dbReference>